<dbReference type="InterPro" id="IPR036259">
    <property type="entry name" value="MFS_trans_sf"/>
</dbReference>
<dbReference type="FunFam" id="1.20.1250.20:FF:000394">
    <property type="entry name" value="MFS general substrate transporter"/>
    <property type="match status" value="1"/>
</dbReference>
<dbReference type="EMBL" id="ML986581">
    <property type="protein sequence ID" value="KAF2269723.1"/>
    <property type="molecule type" value="Genomic_DNA"/>
</dbReference>
<keyword evidence="3 6" id="KW-0812">Transmembrane</keyword>
<evidence type="ECO:0000256" key="4">
    <source>
        <dbReference type="ARBA" id="ARBA00022989"/>
    </source>
</evidence>
<dbReference type="Pfam" id="PF07690">
    <property type="entry name" value="MFS_1"/>
    <property type="match status" value="1"/>
</dbReference>
<dbReference type="InterPro" id="IPR011701">
    <property type="entry name" value="MFS"/>
</dbReference>
<reference evidence="9" key="1">
    <citation type="journal article" date="2020" name="Stud. Mycol.">
        <title>101 Dothideomycetes genomes: A test case for predicting lifestyles and emergence of pathogens.</title>
        <authorList>
            <person name="Haridas S."/>
            <person name="Albert R."/>
            <person name="Binder M."/>
            <person name="Bloem J."/>
            <person name="LaButti K."/>
            <person name="Salamov A."/>
            <person name="Andreopoulos B."/>
            <person name="Baker S."/>
            <person name="Barry K."/>
            <person name="Bills G."/>
            <person name="Bluhm B."/>
            <person name="Cannon C."/>
            <person name="Castanera R."/>
            <person name="Culley D."/>
            <person name="Daum C."/>
            <person name="Ezra D."/>
            <person name="Gonzalez J."/>
            <person name="Henrissat B."/>
            <person name="Kuo A."/>
            <person name="Liang C."/>
            <person name="Lipzen A."/>
            <person name="Lutzoni F."/>
            <person name="Magnuson J."/>
            <person name="Mondo S."/>
            <person name="Nolan M."/>
            <person name="Ohm R."/>
            <person name="Pangilinan J."/>
            <person name="Park H.-J."/>
            <person name="Ramirez L."/>
            <person name="Alfaro M."/>
            <person name="Sun H."/>
            <person name="Tritt A."/>
            <person name="Yoshinaga Y."/>
            <person name="Zwiers L.-H."/>
            <person name="Turgeon B."/>
            <person name="Goodwin S."/>
            <person name="Spatafora J."/>
            <person name="Crous P."/>
            <person name="Grigoriev I."/>
        </authorList>
    </citation>
    <scope>NUCLEOTIDE SEQUENCE [LARGE SCALE GENOMIC DNA]</scope>
    <source>
        <strain evidence="9">CBS 304.66</strain>
    </source>
</reference>
<evidence type="ECO:0000256" key="6">
    <source>
        <dbReference type="SAM" id="Phobius"/>
    </source>
</evidence>
<keyword evidence="9" id="KW-1185">Reference proteome</keyword>
<dbReference type="Proteomes" id="UP000800093">
    <property type="component" value="Unassembled WGS sequence"/>
</dbReference>
<protein>
    <submittedName>
        <fullName evidence="8">MFS general substrate transporter</fullName>
    </submittedName>
</protein>
<dbReference type="OrthoDB" id="2985014at2759"/>
<organism evidence="8 9">
    <name type="scientific">Lojkania enalia</name>
    <dbReference type="NCBI Taxonomy" id="147567"/>
    <lineage>
        <taxon>Eukaryota</taxon>
        <taxon>Fungi</taxon>
        <taxon>Dikarya</taxon>
        <taxon>Ascomycota</taxon>
        <taxon>Pezizomycotina</taxon>
        <taxon>Dothideomycetes</taxon>
        <taxon>Pleosporomycetidae</taxon>
        <taxon>Pleosporales</taxon>
        <taxon>Pleosporales incertae sedis</taxon>
        <taxon>Lojkania</taxon>
    </lineage>
</organism>
<sequence>MSSPSSIEHIHIDIKDATKYLEIPEQFAWTPEEEEKLVRKIDLYLLPMIWFMYLLSYMDRTNIGNAKIAGMADDLELTSNEYSIALVVFFIGYVIFEPPSNMILVRTKPSIYLPIIMVIWGVLTCCMAAIKDYAHLVVLRTFVGILESGFAPGILLIISSWYKREEQSKRFAVYMSAAILSGAFGGLLAGAITGGLEGTHGLRGWKWLFIVEGAATIVVAVISGFILLDFPQNSKRLTDRERAIAIARLREGGVLTRTGEEPRLGKVASFIGALKEWRVWGFVIGYMVIVGSSTLSYFYPTLVHGLGYTSTVQAQYMTVPIYAVAFVCTAVTGIFADRIPQHRGLVIACWLTFSLVTSILVCCIYNFTARYAFLVLMAAGLWASNATALSFAGASFGSLQPEIRAIALALVNAMGNLAQIYGAYLFPSDDAPKYLLGFGVISGMLGLGVITYVIMHVMTRRKEGLSWI</sequence>
<dbReference type="PROSITE" id="PS50850">
    <property type="entry name" value="MFS"/>
    <property type="match status" value="1"/>
</dbReference>
<gene>
    <name evidence="8" type="ORF">CC78DRAFT_601892</name>
</gene>
<feature type="transmembrane region" description="Helical" evidence="6">
    <location>
        <begin position="319"/>
        <end position="336"/>
    </location>
</feature>
<dbReference type="FunFam" id="1.20.1250.20:FF:000057">
    <property type="entry name" value="MFS general substrate transporter"/>
    <property type="match status" value="1"/>
</dbReference>
<feature type="transmembrane region" description="Helical" evidence="6">
    <location>
        <begin position="136"/>
        <end position="159"/>
    </location>
</feature>
<comment type="subcellular location">
    <subcellularLocation>
        <location evidence="1">Membrane</location>
        <topology evidence="1">Multi-pass membrane protein</topology>
    </subcellularLocation>
</comment>
<feature type="transmembrane region" description="Helical" evidence="6">
    <location>
        <begin position="279"/>
        <end position="299"/>
    </location>
</feature>
<feature type="transmembrane region" description="Helical" evidence="6">
    <location>
        <begin position="171"/>
        <end position="195"/>
    </location>
</feature>
<feature type="transmembrane region" description="Helical" evidence="6">
    <location>
        <begin position="405"/>
        <end position="422"/>
    </location>
</feature>
<feature type="transmembrane region" description="Helical" evidence="6">
    <location>
        <begin position="207"/>
        <end position="228"/>
    </location>
</feature>
<proteinExistence type="predicted"/>
<dbReference type="PANTHER" id="PTHR43791">
    <property type="entry name" value="PERMEASE-RELATED"/>
    <property type="match status" value="1"/>
</dbReference>
<dbReference type="InterPro" id="IPR020846">
    <property type="entry name" value="MFS_dom"/>
</dbReference>
<keyword evidence="4 6" id="KW-1133">Transmembrane helix</keyword>
<accession>A0A9P4TQL2</accession>
<feature type="transmembrane region" description="Helical" evidence="6">
    <location>
        <begin position="373"/>
        <end position="393"/>
    </location>
</feature>
<dbReference type="SUPFAM" id="SSF103473">
    <property type="entry name" value="MFS general substrate transporter"/>
    <property type="match status" value="1"/>
</dbReference>
<evidence type="ECO:0000256" key="2">
    <source>
        <dbReference type="ARBA" id="ARBA00022448"/>
    </source>
</evidence>
<dbReference type="GO" id="GO:0016020">
    <property type="term" value="C:membrane"/>
    <property type="evidence" value="ECO:0007669"/>
    <property type="project" value="UniProtKB-SubCell"/>
</dbReference>
<dbReference type="AlphaFoldDB" id="A0A9P4TQL2"/>
<evidence type="ECO:0000256" key="1">
    <source>
        <dbReference type="ARBA" id="ARBA00004141"/>
    </source>
</evidence>
<feature type="domain" description="Major facilitator superfamily (MFS) profile" evidence="7">
    <location>
        <begin position="45"/>
        <end position="460"/>
    </location>
</feature>
<name>A0A9P4TQL2_9PLEO</name>
<evidence type="ECO:0000313" key="9">
    <source>
        <dbReference type="Proteomes" id="UP000800093"/>
    </source>
</evidence>
<keyword evidence="5 6" id="KW-0472">Membrane</keyword>
<feature type="transmembrane region" description="Helical" evidence="6">
    <location>
        <begin position="82"/>
        <end position="99"/>
    </location>
</feature>
<dbReference type="Gene3D" id="1.20.1250.20">
    <property type="entry name" value="MFS general substrate transporter like domains"/>
    <property type="match status" value="2"/>
</dbReference>
<evidence type="ECO:0000256" key="5">
    <source>
        <dbReference type="ARBA" id="ARBA00023136"/>
    </source>
</evidence>
<feature type="transmembrane region" description="Helical" evidence="6">
    <location>
        <begin position="345"/>
        <end position="367"/>
    </location>
</feature>
<evidence type="ECO:0000256" key="3">
    <source>
        <dbReference type="ARBA" id="ARBA00022692"/>
    </source>
</evidence>
<keyword evidence="2" id="KW-0813">Transport</keyword>
<feature type="transmembrane region" description="Helical" evidence="6">
    <location>
        <begin position="111"/>
        <end position="130"/>
    </location>
</feature>
<dbReference type="GO" id="GO:0022857">
    <property type="term" value="F:transmembrane transporter activity"/>
    <property type="evidence" value="ECO:0007669"/>
    <property type="project" value="InterPro"/>
</dbReference>
<dbReference type="PANTHER" id="PTHR43791:SF38">
    <property type="entry name" value="MAJOR FACILITATOR SUPERFAMILY (MFS) PROFILE DOMAIN-CONTAINING PROTEIN"/>
    <property type="match status" value="1"/>
</dbReference>
<evidence type="ECO:0000313" key="8">
    <source>
        <dbReference type="EMBL" id="KAF2269723.1"/>
    </source>
</evidence>
<evidence type="ECO:0000259" key="7">
    <source>
        <dbReference type="PROSITE" id="PS50850"/>
    </source>
</evidence>
<comment type="caution">
    <text evidence="8">The sequence shown here is derived from an EMBL/GenBank/DDBJ whole genome shotgun (WGS) entry which is preliminary data.</text>
</comment>
<feature type="transmembrane region" description="Helical" evidence="6">
    <location>
        <begin position="434"/>
        <end position="455"/>
    </location>
</feature>